<dbReference type="InterPro" id="IPR027417">
    <property type="entry name" value="P-loop_NTPase"/>
</dbReference>
<dbReference type="Pfam" id="PF19306">
    <property type="entry name" value="WHD_Lhr"/>
    <property type="match status" value="1"/>
</dbReference>
<evidence type="ECO:0000256" key="7">
    <source>
        <dbReference type="ARBA" id="ARBA00023204"/>
    </source>
</evidence>
<gene>
    <name evidence="11" type="ORF">SOCE836_036370</name>
</gene>
<dbReference type="InterPro" id="IPR052511">
    <property type="entry name" value="ATP-dep_Helicase"/>
</dbReference>
<evidence type="ECO:0000256" key="8">
    <source>
        <dbReference type="ARBA" id="ARBA00023235"/>
    </source>
</evidence>
<evidence type="ECO:0000256" key="3">
    <source>
        <dbReference type="ARBA" id="ARBA00022801"/>
    </source>
</evidence>
<dbReference type="InterPro" id="IPR014001">
    <property type="entry name" value="Helicase_ATP-bd"/>
</dbReference>
<dbReference type="InterPro" id="IPR055367">
    <property type="entry name" value="WH4_Lhr"/>
</dbReference>
<dbReference type="InterPro" id="IPR001650">
    <property type="entry name" value="Helicase_C-like"/>
</dbReference>
<dbReference type="CDD" id="cd18796">
    <property type="entry name" value="SF2_C_LHR"/>
    <property type="match status" value="1"/>
</dbReference>
<feature type="domain" description="Helicase ATP-binding" evidence="9">
    <location>
        <begin position="25"/>
        <end position="223"/>
    </location>
</feature>
<dbReference type="RefSeq" id="WP_129575289.1">
    <property type="nucleotide sequence ID" value="NZ_CP012672.1"/>
</dbReference>
<keyword evidence="1" id="KW-0547">Nucleotide-binding</keyword>
<sequence length="1475" mass="156442">MFHPVVDRWFQGRFGAPAPAQERAWPVIAAGRDTLICAPTGAGKTLAAFLFCLDRLVRDAARGALEDRTDVLYISPLKALSHDVHRNLEQPIAEISAAMREAGLPAPGIRAVVRTGDSPAQERRAMAARPPHVLVTTPESAFILLTSESGRRALAGVRTVIVDEVHAVAGDKRGAHLALTLERLEDLVTSRGGARPQRVGLSATVRPIEIAARLVAGARELPEIVDVGQRRDLDLAVEVPRDELGAVCTNEQWAEIYDRIAALSGEARSTLVFVNTRRLVERVAHALAERLGEDVVAAHHGSLSRARRLSAERRLKAGELRVVVATASLELGIDVGAVDLACLVGSPRSINVALQRIGRSGHALAATPRGRLFPLTRDQLVECAAIVRAARRGELDRMTSREGPLDVLAQQIIAACACEERDEEGLYALVRRAAPYEGLSRREFDAIVAMVSGGAAGPGGEGASAARGARQRAGSLVYRDAIGGRLRGRRGARLAALTSGGAIPDLAAVDVVLQPDGTKVGTLDEDFAIESSAGDVFLLGNTSWRVLRLEGGQMWVEDAHGAAPTVPFWLGEAPARTPELSAEVAALRAEVAARLEEERAEVGRPGARRGEGGGEDARAARSLAARWLMQECALDARGALLVRDYIEAGRAALGAVPGGATVVVERFFDEAGGQQIVVHTPLGGKVNRALGLALRKRFCRSFDFELQAAATDDGVLLSLSAEHGLPIEDVLDLVRPEGLEEVLVQAALQGPMFRTRFRWAASRALALLRFRGGRRVPPALQRMRADDLLLSIFPEQQGCQDNHGLFAHVEPPDHPLVREALRDCLTELMDVEGLRGLLVGLRSGAIRVVALDTPEPSVFSHEILNANPYAFLDDAPLEERRARAVRVRRGLPAEVSERLGGLDPEVIAEVVAEARPDVRDADELHELLLDRVALPAEEGLRGGFARLFEALCAAGRAAEVRAARDAGAGAPAAPRWVATERRPLVEAIWPGAVFAPDVAVPPALRSEGGGEDRGAAITALVRGFLSAAGPVSTAELARRLDVPADEALSALARIELAGGALRGRFLRGAPAQGAAGDLCDPSIEWCDRRLLARIHRRTVTGLRKAIEPATAAELIRFLLAWQGVAPGTQARGPGGLGRVIEQLQGFELAAGAWESEVLPARVAGYDEGLLDALCLSGEVAWGRVVPRDASAPTRAAPITLALRRDLPWLLAPREAEGEPPPASLSEPAQGVLSFLARAGASFFDDIAAGAGRSRAEVEEALWELVAAGLVTGDGFAALRSLLGGGAAATVALGAGRLRGGSRRAGPVASGRWSLLRARPDAPAAGAGGDGADGLDVVEALAHQYLRRYGVVCRELLAREPRPPAWRDLLRVYRRLEMAGQIRGGHLIAGFVGEHFALPEALDGLRAVRREPPSGEIVQLCACDPLNLVGIVTPGPRIPAALGHVVIYRDGVPLAPIAPAAGERPRAQAALSRAAV</sequence>
<dbReference type="Pfam" id="PF08494">
    <property type="entry name" value="DEAD_assoc"/>
    <property type="match status" value="1"/>
</dbReference>
<dbReference type="EMBL" id="CP012672">
    <property type="protein sequence ID" value="AUX31506.1"/>
    <property type="molecule type" value="Genomic_DNA"/>
</dbReference>
<dbReference type="PANTHER" id="PTHR47962:SF5">
    <property type="entry name" value="ATP-DEPENDENT HELICASE LHR-RELATED"/>
    <property type="match status" value="1"/>
</dbReference>
<evidence type="ECO:0000256" key="2">
    <source>
        <dbReference type="ARBA" id="ARBA00022763"/>
    </source>
</evidence>
<dbReference type="GO" id="GO:0004386">
    <property type="term" value="F:helicase activity"/>
    <property type="evidence" value="ECO:0007669"/>
    <property type="project" value="UniProtKB-KW"/>
</dbReference>
<keyword evidence="7" id="KW-0234">DNA repair</keyword>
<dbReference type="Pfam" id="PF00271">
    <property type="entry name" value="Helicase_C"/>
    <property type="match status" value="1"/>
</dbReference>
<dbReference type="GO" id="GO:0005524">
    <property type="term" value="F:ATP binding"/>
    <property type="evidence" value="ECO:0007669"/>
    <property type="project" value="UniProtKB-KW"/>
</dbReference>
<evidence type="ECO:0000313" key="12">
    <source>
        <dbReference type="Proteomes" id="UP000295497"/>
    </source>
</evidence>
<name>A0A4P2QNJ2_SORCE</name>
<dbReference type="InterPro" id="IPR013701">
    <property type="entry name" value="Lhr-like_DEAD/DEAH_assoc"/>
</dbReference>
<evidence type="ECO:0000256" key="4">
    <source>
        <dbReference type="ARBA" id="ARBA00022806"/>
    </source>
</evidence>
<evidence type="ECO:0000313" key="11">
    <source>
        <dbReference type="EMBL" id="AUX31506.1"/>
    </source>
</evidence>
<reference evidence="11 12" key="1">
    <citation type="submission" date="2015-09" db="EMBL/GenBank/DDBJ databases">
        <title>Sorangium comparison.</title>
        <authorList>
            <person name="Zaburannyi N."/>
            <person name="Bunk B."/>
            <person name="Overmann J."/>
            <person name="Mueller R."/>
        </authorList>
    </citation>
    <scope>NUCLEOTIDE SEQUENCE [LARGE SCALE GENOMIC DNA]</scope>
    <source>
        <strain evidence="11 12">So ce836</strain>
    </source>
</reference>
<evidence type="ECO:0000256" key="1">
    <source>
        <dbReference type="ARBA" id="ARBA00022741"/>
    </source>
</evidence>
<dbReference type="SMART" id="SM00490">
    <property type="entry name" value="HELICc"/>
    <property type="match status" value="1"/>
</dbReference>
<dbReference type="Pfam" id="PF23235">
    <property type="entry name" value="WHD_3rd_Lhr"/>
    <property type="match status" value="1"/>
</dbReference>
<keyword evidence="8" id="KW-0413">Isomerase</keyword>
<keyword evidence="5" id="KW-0067">ATP-binding</keyword>
<keyword evidence="3" id="KW-0378">Hydrolase</keyword>
<dbReference type="GO" id="GO:0006281">
    <property type="term" value="P:DNA repair"/>
    <property type="evidence" value="ECO:0007669"/>
    <property type="project" value="UniProtKB-KW"/>
</dbReference>
<dbReference type="GO" id="GO:0003677">
    <property type="term" value="F:DNA binding"/>
    <property type="evidence" value="ECO:0007669"/>
    <property type="project" value="UniProtKB-KW"/>
</dbReference>
<dbReference type="PROSITE" id="PS51192">
    <property type="entry name" value="HELICASE_ATP_BIND_1"/>
    <property type="match status" value="1"/>
</dbReference>
<dbReference type="SUPFAM" id="SSF52540">
    <property type="entry name" value="P-loop containing nucleoside triphosphate hydrolases"/>
    <property type="match status" value="1"/>
</dbReference>
<keyword evidence="4 11" id="KW-0347">Helicase</keyword>
<organism evidence="11 12">
    <name type="scientific">Sorangium cellulosum</name>
    <name type="common">Polyangium cellulosum</name>
    <dbReference type="NCBI Taxonomy" id="56"/>
    <lineage>
        <taxon>Bacteria</taxon>
        <taxon>Pseudomonadati</taxon>
        <taxon>Myxococcota</taxon>
        <taxon>Polyangia</taxon>
        <taxon>Polyangiales</taxon>
        <taxon>Polyangiaceae</taxon>
        <taxon>Sorangium</taxon>
    </lineage>
</organism>
<dbReference type="Proteomes" id="UP000295497">
    <property type="component" value="Chromosome"/>
</dbReference>
<dbReference type="GO" id="GO:0016887">
    <property type="term" value="F:ATP hydrolysis activity"/>
    <property type="evidence" value="ECO:0007669"/>
    <property type="project" value="TreeGrafter"/>
</dbReference>
<dbReference type="Gene3D" id="3.40.50.300">
    <property type="entry name" value="P-loop containing nucleotide triphosphate hydrolases"/>
    <property type="match status" value="2"/>
</dbReference>
<dbReference type="PANTHER" id="PTHR47962">
    <property type="entry name" value="ATP-DEPENDENT HELICASE LHR-RELATED-RELATED"/>
    <property type="match status" value="1"/>
</dbReference>
<dbReference type="InterPro" id="IPR045628">
    <property type="entry name" value="Lhr_WH_dom"/>
</dbReference>
<evidence type="ECO:0000259" key="9">
    <source>
        <dbReference type="PROSITE" id="PS51192"/>
    </source>
</evidence>
<keyword evidence="2" id="KW-0227">DNA damage</keyword>
<dbReference type="InterPro" id="IPR011545">
    <property type="entry name" value="DEAD/DEAH_box_helicase_dom"/>
</dbReference>
<protein>
    <submittedName>
        <fullName evidence="11">ATP-dependent DNA helicase</fullName>
    </submittedName>
</protein>
<evidence type="ECO:0000256" key="5">
    <source>
        <dbReference type="ARBA" id="ARBA00022840"/>
    </source>
</evidence>
<dbReference type="InterPro" id="IPR055368">
    <property type="entry name" value="WH3_Lhr"/>
</dbReference>
<evidence type="ECO:0000259" key="10">
    <source>
        <dbReference type="PROSITE" id="PS51194"/>
    </source>
</evidence>
<dbReference type="Pfam" id="PF00270">
    <property type="entry name" value="DEAD"/>
    <property type="match status" value="1"/>
</dbReference>
<proteinExistence type="predicted"/>
<feature type="domain" description="Helicase C-terminal" evidence="10">
    <location>
        <begin position="255"/>
        <end position="413"/>
    </location>
</feature>
<dbReference type="PROSITE" id="PS51194">
    <property type="entry name" value="HELICASE_CTER"/>
    <property type="match status" value="1"/>
</dbReference>
<keyword evidence="6" id="KW-0238">DNA-binding</keyword>
<dbReference type="Pfam" id="PF23234">
    <property type="entry name" value="WHD_4th_Lhr"/>
    <property type="match status" value="1"/>
</dbReference>
<dbReference type="SMART" id="SM00487">
    <property type="entry name" value="DEXDc"/>
    <property type="match status" value="1"/>
</dbReference>
<accession>A0A4P2QNJ2</accession>
<evidence type="ECO:0000256" key="6">
    <source>
        <dbReference type="ARBA" id="ARBA00023125"/>
    </source>
</evidence>